<reference evidence="1 2" key="1">
    <citation type="submission" date="2022-12" db="EMBL/GenBank/DDBJ databases">
        <title>Polyphasic characterization of Geotalea uranireducens NIT-SL11 newly isolated from a complex of sewage sludge and microbially reduced graphene oxide.</title>
        <authorList>
            <person name="Xie L."/>
            <person name="Yoshida N."/>
            <person name="Meng L."/>
        </authorList>
    </citation>
    <scope>NUCLEOTIDE SEQUENCE [LARGE SCALE GENOMIC DNA]</scope>
    <source>
        <strain evidence="1 2">NIT-SL11</strain>
    </source>
</reference>
<dbReference type="EMBL" id="AP027151">
    <property type="protein sequence ID" value="BDV42590.1"/>
    <property type="molecule type" value="Genomic_DNA"/>
</dbReference>
<dbReference type="InterPro" id="IPR007485">
    <property type="entry name" value="LPS_assembly_LptE"/>
</dbReference>
<gene>
    <name evidence="1" type="primary">lptE</name>
    <name evidence="1" type="ORF">GURASL_15130</name>
</gene>
<protein>
    <recommendedName>
        <fullName evidence="3">Lipopolysaccharide-assembly</fullName>
    </recommendedName>
</protein>
<organism evidence="1 2">
    <name type="scientific">Geotalea uraniireducens</name>
    <dbReference type="NCBI Taxonomy" id="351604"/>
    <lineage>
        <taxon>Bacteria</taxon>
        <taxon>Pseudomonadati</taxon>
        <taxon>Thermodesulfobacteriota</taxon>
        <taxon>Desulfuromonadia</taxon>
        <taxon>Geobacterales</taxon>
        <taxon>Geobacteraceae</taxon>
        <taxon>Geotalea</taxon>
    </lineage>
</organism>
<accession>A0ABN6VTV6</accession>
<dbReference type="Gene3D" id="3.30.160.150">
    <property type="entry name" value="Lipoprotein like domain"/>
    <property type="match status" value="1"/>
</dbReference>
<proteinExistence type="predicted"/>
<dbReference type="Proteomes" id="UP001317705">
    <property type="component" value="Chromosome"/>
</dbReference>
<name>A0ABN6VTV6_9BACT</name>
<sequence>MAGVMRKYSLVCLLVLAMALGGCGYHTMMPARGEFGRGGKTIEVSIFANRTYRPNIEAVITDSIIDELVRREGAQVVNSGGEIVLSGTVLSYGTAAVSYTATDTVKEYRATITTEATLRRVGDGKVLWKGIVSANTVFPANDDLVLQQNSEDDAIRAICRKLAQQIYLHTTEDF</sequence>
<evidence type="ECO:0008006" key="3">
    <source>
        <dbReference type="Google" id="ProtNLM"/>
    </source>
</evidence>
<evidence type="ECO:0000313" key="1">
    <source>
        <dbReference type="EMBL" id="BDV42590.1"/>
    </source>
</evidence>
<dbReference type="Pfam" id="PF04390">
    <property type="entry name" value="LptE"/>
    <property type="match status" value="1"/>
</dbReference>
<dbReference type="PROSITE" id="PS51257">
    <property type="entry name" value="PROKAR_LIPOPROTEIN"/>
    <property type="match status" value="1"/>
</dbReference>
<keyword evidence="2" id="KW-1185">Reference proteome</keyword>
<evidence type="ECO:0000313" key="2">
    <source>
        <dbReference type="Proteomes" id="UP001317705"/>
    </source>
</evidence>